<accession>A0A2A4HN74</accession>
<evidence type="ECO:0000313" key="8">
    <source>
        <dbReference type="EMBL" id="PCF95553.1"/>
    </source>
</evidence>
<proteinExistence type="inferred from homology"/>
<evidence type="ECO:0000256" key="3">
    <source>
        <dbReference type="ARBA" id="ARBA00022729"/>
    </source>
</evidence>
<comment type="caution">
    <text evidence="8">The sequence shown here is derived from an EMBL/GenBank/DDBJ whole genome shotgun (WGS) entry which is preliminary data.</text>
</comment>
<keyword evidence="4" id="KW-0472">Membrane</keyword>
<evidence type="ECO:0000256" key="5">
    <source>
        <dbReference type="ARBA" id="ARBA00023139"/>
    </source>
</evidence>
<dbReference type="Pfam" id="PF03180">
    <property type="entry name" value="Lipoprotein_9"/>
    <property type="match status" value="1"/>
</dbReference>
<keyword evidence="5" id="KW-0564">Palmitate</keyword>
<comment type="subcellular location">
    <subcellularLocation>
        <location evidence="1">Membrane</location>
        <topology evidence="1">Lipid-anchor</topology>
    </subcellularLocation>
</comment>
<evidence type="ECO:0000256" key="6">
    <source>
        <dbReference type="ARBA" id="ARBA00023288"/>
    </source>
</evidence>
<evidence type="ECO:0000256" key="2">
    <source>
        <dbReference type="ARBA" id="ARBA00008973"/>
    </source>
</evidence>
<dbReference type="RefSeq" id="WP_096651570.1">
    <property type="nucleotide sequence ID" value="NZ_NWUX01000008.1"/>
</dbReference>
<dbReference type="OrthoDB" id="9812878at2"/>
<evidence type="ECO:0000256" key="7">
    <source>
        <dbReference type="SAM" id="SignalP"/>
    </source>
</evidence>
<keyword evidence="9" id="KW-1185">Reference proteome</keyword>
<dbReference type="PANTHER" id="PTHR30429:SF1">
    <property type="entry name" value="D-METHIONINE-BINDING LIPOPROTEIN METQ-RELATED"/>
    <property type="match status" value="1"/>
</dbReference>
<protein>
    <submittedName>
        <fullName evidence="8">Metal ABC transporter substrate-binding protein</fullName>
    </submittedName>
</protein>
<evidence type="ECO:0000256" key="1">
    <source>
        <dbReference type="ARBA" id="ARBA00004635"/>
    </source>
</evidence>
<dbReference type="SUPFAM" id="SSF53850">
    <property type="entry name" value="Periplasmic binding protein-like II"/>
    <property type="match status" value="1"/>
</dbReference>
<evidence type="ECO:0000256" key="4">
    <source>
        <dbReference type="ARBA" id="ARBA00023136"/>
    </source>
</evidence>
<reference evidence="9" key="1">
    <citation type="submission" date="2017-09" db="EMBL/GenBank/DDBJ databases">
        <authorList>
            <person name="Cho G.-S."/>
            <person name="Oguntoyinbo F.A."/>
            <person name="Cnockaert M."/>
            <person name="Kabisch J."/>
            <person name="Neve H."/>
            <person name="Bockelmann W."/>
            <person name="Wenning M."/>
            <person name="Franz C.M."/>
            <person name="Vandamme P."/>
        </authorList>
    </citation>
    <scope>NUCLEOTIDE SEQUENCE [LARGE SCALE GENOMIC DNA]</scope>
    <source>
        <strain evidence="9">MBT G8648</strain>
    </source>
</reference>
<sequence length="265" mass="28742">MKALTIVIALTLSATAAYADTLRIGVTPGALADSVIVAAEEAKQLGIDVEVVEFSDWTTPNLALANGDLDANYFQHQAFLDNAVEERGYPIESIAFGILPNVGLYSQRIESLDDLQDGARVAVASDPVNQGRGLQLLQSAGLIELDPNAGAKANLDSVITNPKALRLIEIEGPQLVRAINDVDLAQGYPSHIVAAEAFDPGSALLFSGLEDEYYAIRFVAHHDNTGNEKLLEFIDLYQHSPAVREQIHRSNANDDRLYSLPWLNH</sequence>
<dbReference type="EMBL" id="NWUX01000008">
    <property type="protein sequence ID" value="PCF95553.1"/>
    <property type="molecule type" value="Genomic_DNA"/>
</dbReference>
<comment type="similarity">
    <text evidence="2">Belongs to the NlpA lipoprotein family.</text>
</comment>
<dbReference type="Proteomes" id="UP000218677">
    <property type="component" value="Unassembled WGS sequence"/>
</dbReference>
<feature type="signal peptide" evidence="7">
    <location>
        <begin position="1"/>
        <end position="19"/>
    </location>
</feature>
<dbReference type="AlphaFoldDB" id="A0A2A4HN74"/>
<gene>
    <name evidence="8" type="ORF">CPA45_10870</name>
</gene>
<dbReference type="Gene3D" id="3.40.190.10">
    <property type="entry name" value="Periplasmic binding protein-like II"/>
    <property type="match status" value="2"/>
</dbReference>
<name>A0A2A4HN74_9GAMM</name>
<keyword evidence="6" id="KW-0449">Lipoprotein</keyword>
<evidence type="ECO:0000313" key="9">
    <source>
        <dbReference type="Proteomes" id="UP000218677"/>
    </source>
</evidence>
<dbReference type="GO" id="GO:0016020">
    <property type="term" value="C:membrane"/>
    <property type="evidence" value="ECO:0007669"/>
    <property type="project" value="UniProtKB-SubCell"/>
</dbReference>
<organism evidence="8 9">
    <name type="scientific">Vreelandella nigrificans</name>
    <dbReference type="NCBI Taxonomy" id="2042704"/>
    <lineage>
        <taxon>Bacteria</taxon>
        <taxon>Pseudomonadati</taxon>
        <taxon>Pseudomonadota</taxon>
        <taxon>Gammaproteobacteria</taxon>
        <taxon>Oceanospirillales</taxon>
        <taxon>Halomonadaceae</taxon>
        <taxon>Vreelandella</taxon>
    </lineage>
</organism>
<dbReference type="InterPro" id="IPR004872">
    <property type="entry name" value="Lipoprotein_NlpA"/>
</dbReference>
<dbReference type="PANTHER" id="PTHR30429">
    <property type="entry name" value="D-METHIONINE-BINDING LIPOPROTEIN METQ"/>
    <property type="match status" value="1"/>
</dbReference>
<feature type="chain" id="PRO_5012833594" evidence="7">
    <location>
        <begin position="20"/>
        <end position="265"/>
    </location>
</feature>
<keyword evidence="3 7" id="KW-0732">Signal</keyword>